<dbReference type="AlphaFoldDB" id="A0A2S1SIM3"/>
<dbReference type="Proteomes" id="UP000244937">
    <property type="component" value="Chromosome"/>
</dbReference>
<accession>A0A2S1SIM3</accession>
<name>A0A2S1SIM3_9FLAO</name>
<sequence length="112" mass="12881">MFEGWGLLFNFFYSVMFGTGFALILLIIRLVLHLRKKPSMLTSNFFYVLSGIFNLNIFIIWVICLILDILEIENGFLAIFMSASLLMAGFIFFDIYKSNFKLQGDEKSAAKP</sequence>
<keyword evidence="3" id="KW-1185">Reference proteome</keyword>
<dbReference type="EMBL" id="CP029187">
    <property type="protein sequence ID" value="AWI26250.1"/>
    <property type="molecule type" value="Genomic_DNA"/>
</dbReference>
<feature type="transmembrane region" description="Helical" evidence="1">
    <location>
        <begin position="44"/>
        <end position="70"/>
    </location>
</feature>
<evidence type="ECO:0000313" key="2">
    <source>
        <dbReference type="EMBL" id="AWI26250.1"/>
    </source>
</evidence>
<keyword evidence="1" id="KW-0472">Membrane</keyword>
<evidence type="ECO:0000313" key="3">
    <source>
        <dbReference type="Proteomes" id="UP000244937"/>
    </source>
</evidence>
<reference evidence="2 3" key="1">
    <citation type="submission" date="2018-05" db="EMBL/GenBank/DDBJ databases">
        <title>Genome sequencing of Flavobacterium sp. HYN0049.</title>
        <authorList>
            <person name="Yi H."/>
            <person name="Baek C."/>
        </authorList>
    </citation>
    <scope>NUCLEOTIDE SEQUENCE [LARGE SCALE GENOMIC DNA]</scope>
    <source>
        <strain evidence="2 3">HYN0049</strain>
    </source>
</reference>
<feature type="transmembrane region" description="Helical" evidence="1">
    <location>
        <begin position="76"/>
        <end position="96"/>
    </location>
</feature>
<protein>
    <submittedName>
        <fullName evidence="2">Uncharacterized protein</fullName>
    </submittedName>
</protein>
<dbReference type="KEGG" id="fpal:HYN49_10250"/>
<proteinExistence type="predicted"/>
<evidence type="ECO:0000256" key="1">
    <source>
        <dbReference type="SAM" id="Phobius"/>
    </source>
</evidence>
<keyword evidence="1" id="KW-0812">Transmembrane</keyword>
<feature type="transmembrane region" description="Helical" evidence="1">
    <location>
        <begin position="12"/>
        <end position="32"/>
    </location>
</feature>
<organism evidence="2 3">
    <name type="scientific">Flavobacterium pallidum</name>
    <dbReference type="NCBI Taxonomy" id="2172098"/>
    <lineage>
        <taxon>Bacteria</taxon>
        <taxon>Pseudomonadati</taxon>
        <taxon>Bacteroidota</taxon>
        <taxon>Flavobacteriia</taxon>
        <taxon>Flavobacteriales</taxon>
        <taxon>Flavobacteriaceae</taxon>
        <taxon>Flavobacterium</taxon>
    </lineage>
</organism>
<gene>
    <name evidence="2" type="ORF">HYN49_10250</name>
</gene>
<keyword evidence="1" id="KW-1133">Transmembrane helix</keyword>